<dbReference type="NCBIfam" id="TIGR02141">
    <property type="entry name" value="modB_ABC"/>
    <property type="match status" value="1"/>
</dbReference>
<keyword evidence="4 10" id="KW-1003">Cell membrane</keyword>
<dbReference type="Proteomes" id="UP001241748">
    <property type="component" value="Unassembled WGS sequence"/>
</dbReference>
<reference evidence="12 13" key="1">
    <citation type="submission" date="2024-05" db="EMBL/GenBank/DDBJ databases">
        <authorList>
            <person name="Venkateswaran K."/>
        </authorList>
    </citation>
    <scope>NUCLEOTIDE SEQUENCE [LARGE SCALE GENOMIC DNA]</scope>
    <source>
        <strain evidence="12 13">179-C4-2-HS</strain>
    </source>
</reference>
<gene>
    <name evidence="12" type="primary">modB</name>
    <name evidence="12" type="ORF">P5G62_004200</name>
</gene>
<evidence type="ECO:0000256" key="4">
    <source>
        <dbReference type="ARBA" id="ARBA00022475"/>
    </source>
</evidence>
<name>A0ABV4YNP7_9BACI</name>
<comment type="subcellular location">
    <subcellularLocation>
        <location evidence="1 9">Cell membrane</location>
        <topology evidence="1 9">Multi-pass membrane protein</topology>
    </subcellularLocation>
</comment>
<comment type="similarity">
    <text evidence="2 10">Belongs to the binding-protein-dependent transport system permease family. CysTW subfamily.</text>
</comment>
<keyword evidence="8 9" id="KW-0472">Membrane</keyword>
<evidence type="ECO:0000256" key="5">
    <source>
        <dbReference type="ARBA" id="ARBA00022505"/>
    </source>
</evidence>
<evidence type="ECO:0000256" key="6">
    <source>
        <dbReference type="ARBA" id="ARBA00022692"/>
    </source>
</evidence>
<comment type="caution">
    <text evidence="12">The sequence shown here is derived from an EMBL/GenBank/DDBJ whole genome shotgun (WGS) entry which is preliminary data.</text>
</comment>
<evidence type="ECO:0000256" key="8">
    <source>
        <dbReference type="ARBA" id="ARBA00023136"/>
    </source>
</evidence>
<evidence type="ECO:0000313" key="12">
    <source>
        <dbReference type="EMBL" id="MFB3166348.1"/>
    </source>
</evidence>
<feature type="transmembrane region" description="Helical" evidence="9">
    <location>
        <begin position="135"/>
        <end position="157"/>
    </location>
</feature>
<feature type="transmembrane region" description="Helical" evidence="9">
    <location>
        <begin position="195"/>
        <end position="217"/>
    </location>
</feature>
<feature type="domain" description="ABC transmembrane type-1" evidence="11">
    <location>
        <begin position="10"/>
        <end position="218"/>
    </location>
</feature>
<keyword evidence="5 10" id="KW-0500">Molybdenum</keyword>
<dbReference type="CDD" id="cd06261">
    <property type="entry name" value="TM_PBP2"/>
    <property type="match status" value="1"/>
</dbReference>
<evidence type="ECO:0000256" key="9">
    <source>
        <dbReference type="RuleBase" id="RU363032"/>
    </source>
</evidence>
<evidence type="ECO:0000256" key="7">
    <source>
        <dbReference type="ARBA" id="ARBA00022989"/>
    </source>
</evidence>
<dbReference type="EMBL" id="JAROBZ020000001">
    <property type="protein sequence ID" value="MFB3166348.1"/>
    <property type="molecule type" value="Genomic_DNA"/>
</dbReference>
<organism evidence="12 13">
    <name type="scientific">Neobacillus driksii</name>
    <dbReference type="NCBI Taxonomy" id="3035913"/>
    <lineage>
        <taxon>Bacteria</taxon>
        <taxon>Bacillati</taxon>
        <taxon>Bacillota</taxon>
        <taxon>Bacilli</taxon>
        <taxon>Bacillales</taxon>
        <taxon>Bacillaceae</taxon>
        <taxon>Neobacillus</taxon>
    </lineage>
</organism>
<evidence type="ECO:0000256" key="1">
    <source>
        <dbReference type="ARBA" id="ARBA00004651"/>
    </source>
</evidence>
<comment type="function">
    <text evidence="10">Part of the binding-protein-dependent transport system for molybdenum; probably responsible for the translocation of the substrate across the membrane.</text>
</comment>
<keyword evidence="3 9" id="KW-0813">Transport</keyword>
<evidence type="ECO:0000313" key="13">
    <source>
        <dbReference type="Proteomes" id="UP001241748"/>
    </source>
</evidence>
<dbReference type="InterPro" id="IPR000515">
    <property type="entry name" value="MetI-like"/>
</dbReference>
<dbReference type="SUPFAM" id="SSF161098">
    <property type="entry name" value="MetI-like"/>
    <property type="match status" value="1"/>
</dbReference>
<keyword evidence="13" id="KW-1185">Reference proteome</keyword>
<dbReference type="InterPro" id="IPR035906">
    <property type="entry name" value="MetI-like_sf"/>
</dbReference>
<feature type="transmembrane region" description="Helical" evidence="9">
    <location>
        <begin position="48"/>
        <end position="69"/>
    </location>
</feature>
<evidence type="ECO:0000256" key="10">
    <source>
        <dbReference type="RuleBase" id="RU365097"/>
    </source>
</evidence>
<feature type="transmembrane region" description="Helical" evidence="9">
    <location>
        <begin position="89"/>
        <end position="114"/>
    </location>
</feature>
<dbReference type="InterPro" id="IPR011867">
    <property type="entry name" value="ModB_ABC"/>
</dbReference>
<dbReference type="PANTHER" id="PTHR30183">
    <property type="entry name" value="MOLYBDENUM TRANSPORT SYSTEM PERMEASE PROTEIN MODB"/>
    <property type="match status" value="1"/>
</dbReference>
<accession>A0ABV4YNP7</accession>
<dbReference type="Pfam" id="PF00528">
    <property type="entry name" value="BPD_transp_1"/>
    <property type="match status" value="1"/>
</dbReference>
<dbReference type="PROSITE" id="PS50928">
    <property type="entry name" value="ABC_TM1"/>
    <property type="match status" value="1"/>
</dbReference>
<dbReference type="RefSeq" id="WP_306073719.1">
    <property type="nucleotide sequence ID" value="NZ_JAROBZ020000001.1"/>
</dbReference>
<proteinExistence type="inferred from homology"/>
<keyword evidence="7 9" id="KW-1133">Transmembrane helix</keyword>
<dbReference type="PANTHER" id="PTHR30183:SF3">
    <property type="entry name" value="MOLYBDENUM TRANSPORT SYSTEM PERMEASE PROTEIN MODB"/>
    <property type="match status" value="1"/>
</dbReference>
<dbReference type="Gene3D" id="1.10.3720.10">
    <property type="entry name" value="MetI-like"/>
    <property type="match status" value="1"/>
</dbReference>
<evidence type="ECO:0000256" key="3">
    <source>
        <dbReference type="ARBA" id="ARBA00022448"/>
    </source>
</evidence>
<evidence type="ECO:0000259" key="11">
    <source>
        <dbReference type="PROSITE" id="PS50928"/>
    </source>
</evidence>
<evidence type="ECO:0000256" key="2">
    <source>
        <dbReference type="ARBA" id="ARBA00007069"/>
    </source>
</evidence>
<sequence length="221" mass="24348">MFTSEFWYPLKFSLEVAAISVIIVSFFGVFFARLLYNKKFKGKMLLETFLMLPIVLPPTVIGFLLIYFFGRNSPIGAFIEGFFQHSIMFTPWAAIIASTTVAFPLMYQAVKLGFQSVDKDIEDAAGVDGGSRMKVFLFVSLPLTLPSIISGLIMSFARALGEFGATLMFAGNIPGKTQTAPTAIYVAMESGNMGLAWAFVLSMVIISFLMLLISNLIQKKP</sequence>
<feature type="transmembrane region" description="Helical" evidence="9">
    <location>
        <begin position="12"/>
        <end position="36"/>
    </location>
</feature>
<protein>
    <recommendedName>
        <fullName evidence="10">Molybdenum transport system permease</fullName>
    </recommendedName>
</protein>
<keyword evidence="6 9" id="KW-0812">Transmembrane</keyword>